<accession>A0A0R1LAH3</accession>
<dbReference type="Pfam" id="PF00005">
    <property type="entry name" value="ABC_tran"/>
    <property type="match status" value="1"/>
</dbReference>
<evidence type="ECO:0000256" key="4">
    <source>
        <dbReference type="ARBA" id="ARBA00022741"/>
    </source>
</evidence>
<dbReference type="GO" id="GO:0016887">
    <property type="term" value="F:ATP hydrolysis activity"/>
    <property type="evidence" value="ECO:0007669"/>
    <property type="project" value="InterPro"/>
</dbReference>
<dbReference type="PROSITE" id="PS50893">
    <property type="entry name" value="ABC_TRANSPORTER_2"/>
    <property type="match status" value="1"/>
</dbReference>
<dbReference type="PANTHER" id="PTHR43553">
    <property type="entry name" value="HEAVY METAL TRANSPORTER"/>
    <property type="match status" value="1"/>
</dbReference>
<keyword evidence="5" id="KW-0067">ATP-binding</keyword>
<evidence type="ECO:0000256" key="3">
    <source>
        <dbReference type="ARBA" id="ARBA00022475"/>
    </source>
</evidence>
<reference evidence="9 10" key="1">
    <citation type="journal article" date="2015" name="Genome Announc.">
        <title>Expanding the biotechnology potential of lactobacilli through comparative genomics of 213 strains and associated genera.</title>
        <authorList>
            <person name="Sun Z."/>
            <person name="Harris H.M."/>
            <person name="McCann A."/>
            <person name="Guo C."/>
            <person name="Argimon S."/>
            <person name="Zhang W."/>
            <person name="Yang X."/>
            <person name="Jeffery I.B."/>
            <person name="Cooney J.C."/>
            <person name="Kagawa T.F."/>
            <person name="Liu W."/>
            <person name="Song Y."/>
            <person name="Salvetti E."/>
            <person name="Wrobel A."/>
            <person name="Rasinkangas P."/>
            <person name="Parkhill J."/>
            <person name="Rea M.C."/>
            <person name="O'Sullivan O."/>
            <person name="Ritari J."/>
            <person name="Douillard F.P."/>
            <person name="Paul Ross R."/>
            <person name="Yang R."/>
            <person name="Briner A.E."/>
            <person name="Felis G.E."/>
            <person name="de Vos W.M."/>
            <person name="Barrangou R."/>
            <person name="Klaenhammer T.R."/>
            <person name="Caufield P.W."/>
            <person name="Cui Y."/>
            <person name="Zhang H."/>
            <person name="O'Toole P.W."/>
        </authorList>
    </citation>
    <scope>NUCLEOTIDE SEQUENCE [LARGE SCALE GENOMIC DNA]</scope>
    <source>
        <strain evidence="9 10">DSM 19904</strain>
    </source>
</reference>
<organism evidence="9 10">
    <name type="scientific">Lentilactobacillus sunkii DSM 19904</name>
    <dbReference type="NCBI Taxonomy" id="1423808"/>
    <lineage>
        <taxon>Bacteria</taxon>
        <taxon>Bacillati</taxon>
        <taxon>Bacillota</taxon>
        <taxon>Bacilli</taxon>
        <taxon>Lactobacillales</taxon>
        <taxon>Lactobacillaceae</taxon>
        <taxon>Lentilactobacillus</taxon>
    </lineage>
</organism>
<protein>
    <recommendedName>
        <fullName evidence="8">ABC transporter domain-containing protein</fullName>
    </recommendedName>
</protein>
<dbReference type="Gene3D" id="3.40.50.300">
    <property type="entry name" value="P-loop containing nucleotide triphosphate hydrolases"/>
    <property type="match status" value="1"/>
</dbReference>
<dbReference type="RefSeq" id="WP_057823357.1">
    <property type="nucleotide sequence ID" value="NZ_AZEA01000002.1"/>
</dbReference>
<dbReference type="GO" id="GO:0005524">
    <property type="term" value="F:ATP binding"/>
    <property type="evidence" value="ECO:0007669"/>
    <property type="project" value="UniProtKB-KW"/>
</dbReference>
<dbReference type="EMBL" id="AZEA01000002">
    <property type="protein sequence ID" value="KRK89498.1"/>
    <property type="molecule type" value="Genomic_DNA"/>
</dbReference>
<evidence type="ECO:0000256" key="2">
    <source>
        <dbReference type="ARBA" id="ARBA00022448"/>
    </source>
</evidence>
<dbReference type="InterPro" id="IPR003593">
    <property type="entry name" value="AAA+_ATPase"/>
</dbReference>
<evidence type="ECO:0000313" key="9">
    <source>
        <dbReference type="EMBL" id="KRK89498.1"/>
    </source>
</evidence>
<comment type="caution">
    <text evidence="9">The sequence shown here is derived from an EMBL/GenBank/DDBJ whole genome shotgun (WGS) entry which is preliminary data.</text>
</comment>
<dbReference type="InterPro" id="IPR003439">
    <property type="entry name" value="ABC_transporter-like_ATP-bd"/>
</dbReference>
<dbReference type="InterPro" id="IPR050095">
    <property type="entry name" value="ECF_ABC_transporter_ATP-bd"/>
</dbReference>
<keyword evidence="10" id="KW-1185">Reference proteome</keyword>
<dbReference type="CDD" id="cd03225">
    <property type="entry name" value="ABC_cobalt_CbiO_domain1"/>
    <property type="match status" value="1"/>
</dbReference>
<dbReference type="OrthoDB" id="9784332at2"/>
<keyword evidence="3" id="KW-1003">Cell membrane</keyword>
<keyword evidence="7" id="KW-0472">Membrane</keyword>
<sequence length="266" mass="30083">MPQIELHNLQFAYPEKSFNLNVEQHLFSDSMTAIVGQNGAGKSTIFKLLTGLLKQDAGRITIDGVVLNDFKPSERLKKIGITFQNPDDQLFNATVKREVEWSLSQVNSDKDQNAARAVEVLKKVGLADKSDENPYDLSLSERKLLTIATVLAVDPEIYLFDEPMMSLDWPSKRMVTDIFRELSATGHQVITITHDMDWVAEEFHSVTVMEHGEIKFSGTPRDLFGDRELLQRVGLLPPKIMELAEMLGDSKTYLSPQDYQNQNIVQ</sequence>
<dbReference type="GO" id="GO:0043190">
    <property type="term" value="C:ATP-binding cassette (ABC) transporter complex"/>
    <property type="evidence" value="ECO:0007669"/>
    <property type="project" value="TreeGrafter"/>
</dbReference>
<feature type="domain" description="ABC transporter" evidence="8">
    <location>
        <begin position="4"/>
        <end position="236"/>
    </location>
</feature>
<dbReference type="InterPro" id="IPR027417">
    <property type="entry name" value="P-loop_NTPase"/>
</dbReference>
<dbReference type="PATRIC" id="fig|1423808.3.peg.1093"/>
<evidence type="ECO:0000256" key="7">
    <source>
        <dbReference type="ARBA" id="ARBA00023136"/>
    </source>
</evidence>
<dbReference type="SUPFAM" id="SSF52540">
    <property type="entry name" value="P-loop containing nucleoside triphosphate hydrolases"/>
    <property type="match status" value="1"/>
</dbReference>
<dbReference type="InterPro" id="IPR015856">
    <property type="entry name" value="ABC_transpr_CbiO/EcfA_su"/>
</dbReference>
<evidence type="ECO:0000256" key="6">
    <source>
        <dbReference type="ARBA" id="ARBA00022967"/>
    </source>
</evidence>
<name>A0A0R1LAH3_9LACO</name>
<dbReference type="AlphaFoldDB" id="A0A0R1LAH3"/>
<evidence type="ECO:0000256" key="1">
    <source>
        <dbReference type="ARBA" id="ARBA00005417"/>
    </source>
</evidence>
<evidence type="ECO:0000256" key="5">
    <source>
        <dbReference type="ARBA" id="ARBA00022840"/>
    </source>
</evidence>
<keyword evidence="4" id="KW-0547">Nucleotide-binding</keyword>
<evidence type="ECO:0000259" key="8">
    <source>
        <dbReference type="PROSITE" id="PS50893"/>
    </source>
</evidence>
<keyword evidence="6" id="KW-1278">Translocase</keyword>
<comment type="similarity">
    <text evidence="1">Belongs to the ABC transporter superfamily.</text>
</comment>
<dbReference type="SMART" id="SM00382">
    <property type="entry name" value="AAA"/>
    <property type="match status" value="1"/>
</dbReference>
<evidence type="ECO:0000313" key="10">
    <source>
        <dbReference type="Proteomes" id="UP000051581"/>
    </source>
</evidence>
<dbReference type="Proteomes" id="UP000051581">
    <property type="component" value="Unassembled WGS sequence"/>
</dbReference>
<dbReference type="GO" id="GO:0042626">
    <property type="term" value="F:ATPase-coupled transmembrane transporter activity"/>
    <property type="evidence" value="ECO:0007669"/>
    <property type="project" value="TreeGrafter"/>
</dbReference>
<gene>
    <name evidence="9" type="ORF">FD17_GL001083</name>
</gene>
<keyword evidence="2" id="KW-0813">Transport</keyword>
<proteinExistence type="inferred from homology"/>